<dbReference type="STRING" id="1590841.A0A2R6QFA5"/>
<organism evidence="2 3">
    <name type="scientific">Actinidia chinensis var. chinensis</name>
    <name type="common">Chinese soft-hair kiwi</name>
    <dbReference type="NCBI Taxonomy" id="1590841"/>
    <lineage>
        <taxon>Eukaryota</taxon>
        <taxon>Viridiplantae</taxon>
        <taxon>Streptophyta</taxon>
        <taxon>Embryophyta</taxon>
        <taxon>Tracheophyta</taxon>
        <taxon>Spermatophyta</taxon>
        <taxon>Magnoliopsida</taxon>
        <taxon>eudicotyledons</taxon>
        <taxon>Gunneridae</taxon>
        <taxon>Pentapetalae</taxon>
        <taxon>asterids</taxon>
        <taxon>Ericales</taxon>
        <taxon>Actinidiaceae</taxon>
        <taxon>Actinidia</taxon>
    </lineage>
</organism>
<protein>
    <submittedName>
        <fullName evidence="2">Transcription factor hamlet like</fullName>
    </submittedName>
</protein>
<gene>
    <name evidence="2" type="ORF">CEY00_Acc17615</name>
</gene>
<dbReference type="AlphaFoldDB" id="A0A2R6QFA5"/>
<reference evidence="3" key="2">
    <citation type="journal article" date="2018" name="BMC Genomics">
        <title>A manually annotated Actinidia chinensis var. chinensis (kiwifruit) genome highlights the challenges associated with draft genomes and gene prediction in plants.</title>
        <authorList>
            <person name="Pilkington S.M."/>
            <person name="Crowhurst R."/>
            <person name="Hilario E."/>
            <person name="Nardozza S."/>
            <person name="Fraser L."/>
            <person name="Peng Y."/>
            <person name="Gunaseelan K."/>
            <person name="Simpson R."/>
            <person name="Tahir J."/>
            <person name="Deroles S.C."/>
            <person name="Templeton K."/>
            <person name="Luo Z."/>
            <person name="Davy M."/>
            <person name="Cheng C."/>
            <person name="McNeilage M."/>
            <person name="Scaglione D."/>
            <person name="Liu Y."/>
            <person name="Zhang Q."/>
            <person name="Datson P."/>
            <person name="De Silva N."/>
            <person name="Gardiner S.E."/>
            <person name="Bassett H."/>
            <person name="Chagne D."/>
            <person name="McCallum J."/>
            <person name="Dzierzon H."/>
            <person name="Deng C."/>
            <person name="Wang Y.Y."/>
            <person name="Barron L."/>
            <person name="Manako K."/>
            <person name="Bowen J."/>
            <person name="Foster T.M."/>
            <person name="Erridge Z.A."/>
            <person name="Tiffin H."/>
            <person name="Waite C.N."/>
            <person name="Davies K.M."/>
            <person name="Grierson E.P."/>
            <person name="Laing W.A."/>
            <person name="Kirk R."/>
            <person name="Chen X."/>
            <person name="Wood M."/>
            <person name="Montefiori M."/>
            <person name="Brummell D.A."/>
            <person name="Schwinn K.E."/>
            <person name="Catanach A."/>
            <person name="Fullerton C."/>
            <person name="Li D."/>
            <person name="Meiyalaghan S."/>
            <person name="Nieuwenhuizen N."/>
            <person name="Read N."/>
            <person name="Prakash R."/>
            <person name="Hunter D."/>
            <person name="Zhang H."/>
            <person name="McKenzie M."/>
            <person name="Knabel M."/>
            <person name="Harris A."/>
            <person name="Allan A.C."/>
            <person name="Gleave A."/>
            <person name="Chen A."/>
            <person name="Janssen B.J."/>
            <person name="Plunkett B."/>
            <person name="Ampomah-Dwamena C."/>
            <person name="Voogd C."/>
            <person name="Leif D."/>
            <person name="Lafferty D."/>
            <person name="Souleyre E.J.F."/>
            <person name="Varkonyi-Gasic E."/>
            <person name="Gambi F."/>
            <person name="Hanley J."/>
            <person name="Yao J.L."/>
            <person name="Cheung J."/>
            <person name="David K.M."/>
            <person name="Warren B."/>
            <person name="Marsh K."/>
            <person name="Snowden K.C."/>
            <person name="Lin-Wang K."/>
            <person name="Brian L."/>
            <person name="Martinez-Sanchez M."/>
            <person name="Wang M."/>
            <person name="Ileperuma N."/>
            <person name="Macnee N."/>
            <person name="Campin R."/>
            <person name="McAtee P."/>
            <person name="Drummond R.S.M."/>
            <person name="Espley R.V."/>
            <person name="Ireland H.S."/>
            <person name="Wu R."/>
            <person name="Atkinson R.G."/>
            <person name="Karunairetnam S."/>
            <person name="Bulley S."/>
            <person name="Chunkath S."/>
            <person name="Hanley Z."/>
            <person name="Storey R."/>
            <person name="Thrimawithana A.H."/>
            <person name="Thomson S."/>
            <person name="David C."/>
            <person name="Testolin R."/>
            <person name="Huang H."/>
            <person name="Hellens R.P."/>
            <person name="Schaffer R.J."/>
        </authorList>
    </citation>
    <scope>NUCLEOTIDE SEQUENCE [LARGE SCALE GENOMIC DNA]</scope>
    <source>
        <strain evidence="3">cv. Red5</strain>
    </source>
</reference>
<comment type="caution">
    <text evidence="2">The sequence shown here is derived from an EMBL/GenBank/DDBJ whole genome shotgun (WGS) entry which is preliminary data.</text>
</comment>
<proteinExistence type="predicted"/>
<feature type="region of interest" description="Disordered" evidence="1">
    <location>
        <begin position="98"/>
        <end position="126"/>
    </location>
</feature>
<keyword evidence="3" id="KW-1185">Reference proteome</keyword>
<evidence type="ECO:0000313" key="2">
    <source>
        <dbReference type="EMBL" id="PSS07276.1"/>
    </source>
</evidence>
<accession>A0A2R6QFA5</accession>
<evidence type="ECO:0000256" key="1">
    <source>
        <dbReference type="SAM" id="MobiDB-lite"/>
    </source>
</evidence>
<dbReference type="InParanoid" id="A0A2R6QFA5"/>
<name>A0A2R6QFA5_ACTCC</name>
<dbReference type="OMA" id="SPVHPKY"/>
<dbReference type="EMBL" id="NKQK01000016">
    <property type="protein sequence ID" value="PSS07276.1"/>
    <property type="molecule type" value="Genomic_DNA"/>
</dbReference>
<feature type="compositionally biased region" description="Basic and acidic residues" evidence="1">
    <location>
        <begin position="47"/>
        <end position="58"/>
    </location>
</feature>
<dbReference type="OrthoDB" id="737456at2759"/>
<dbReference type="Proteomes" id="UP000241394">
    <property type="component" value="Chromosome LG16"/>
</dbReference>
<feature type="region of interest" description="Disordered" evidence="1">
    <location>
        <begin position="45"/>
        <end position="64"/>
    </location>
</feature>
<dbReference type="Gramene" id="PSS07276">
    <property type="protein sequence ID" value="PSS07276"/>
    <property type="gene ID" value="CEY00_Acc17615"/>
</dbReference>
<sequence>MKKSPIHPSYEGGDYSFDLQVDFSQFLEEARKHASEENFEVAVQNPEEVRNKQSSEAKKNKKSWKRSIFSWWNFDRKSNSGMETPTSSHVTKPRVNRVSVSGPIYGGGGGRGSTSCKARRPTSGPLTSLFQPTKRVEDEIPYICLDKLNNPHDVQSYGPVYLVT</sequence>
<dbReference type="PANTHER" id="PTHR35488">
    <property type="entry name" value="OS05G0358900 PROTEIN-RELATED"/>
    <property type="match status" value="1"/>
</dbReference>
<evidence type="ECO:0000313" key="3">
    <source>
        <dbReference type="Proteomes" id="UP000241394"/>
    </source>
</evidence>
<dbReference type="PANTHER" id="PTHR35488:SF4">
    <property type="entry name" value="DUF4005 DOMAIN-CONTAINING PROTEIN"/>
    <property type="match status" value="1"/>
</dbReference>
<reference evidence="2 3" key="1">
    <citation type="submission" date="2017-07" db="EMBL/GenBank/DDBJ databases">
        <title>An improved, manually edited Actinidia chinensis var. chinensis (kiwifruit) genome highlights the challenges associated with draft genomes and gene prediction in plants.</title>
        <authorList>
            <person name="Pilkington S."/>
            <person name="Crowhurst R."/>
            <person name="Hilario E."/>
            <person name="Nardozza S."/>
            <person name="Fraser L."/>
            <person name="Peng Y."/>
            <person name="Gunaseelan K."/>
            <person name="Simpson R."/>
            <person name="Tahir J."/>
            <person name="Deroles S."/>
            <person name="Templeton K."/>
            <person name="Luo Z."/>
            <person name="Davy M."/>
            <person name="Cheng C."/>
            <person name="Mcneilage M."/>
            <person name="Scaglione D."/>
            <person name="Liu Y."/>
            <person name="Zhang Q."/>
            <person name="Datson P."/>
            <person name="De Silva N."/>
            <person name="Gardiner S."/>
            <person name="Bassett H."/>
            <person name="Chagne D."/>
            <person name="Mccallum J."/>
            <person name="Dzierzon H."/>
            <person name="Deng C."/>
            <person name="Wang Y.-Y."/>
            <person name="Barron N."/>
            <person name="Manako K."/>
            <person name="Bowen J."/>
            <person name="Foster T."/>
            <person name="Erridge Z."/>
            <person name="Tiffin H."/>
            <person name="Waite C."/>
            <person name="Davies K."/>
            <person name="Grierson E."/>
            <person name="Laing W."/>
            <person name="Kirk R."/>
            <person name="Chen X."/>
            <person name="Wood M."/>
            <person name="Montefiori M."/>
            <person name="Brummell D."/>
            <person name="Schwinn K."/>
            <person name="Catanach A."/>
            <person name="Fullerton C."/>
            <person name="Li D."/>
            <person name="Meiyalaghan S."/>
            <person name="Nieuwenhuizen N."/>
            <person name="Read N."/>
            <person name="Prakash R."/>
            <person name="Hunter D."/>
            <person name="Zhang H."/>
            <person name="Mckenzie M."/>
            <person name="Knabel M."/>
            <person name="Harris A."/>
            <person name="Allan A."/>
            <person name="Chen A."/>
            <person name="Janssen B."/>
            <person name="Plunkett B."/>
            <person name="Dwamena C."/>
            <person name="Voogd C."/>
            <person name="Leif D."/>
            <person name="Lafferty D."/>
            <person name="Souleyre E."/>
            <person name="Varkonyi-Gasic E."/>
            <person name="Gambi F."/>
            <person name="Hanley J."/>
            <person name="Yao J.-L."/>
            <person name="Cheung J."/>
            <person name="David K."/>
            <person name="Warren B."/>
            <person name="Marsh K."/>
            <person name="Snowden K."/>
            <person name="Lin-Wang K."/>
            <person name="Brian L."/>
            <person name="Martinez-Sanchez M."/>
            <person name="Wang M."/>
            <person name="Ileperuma N."/>
            <person name="Macnee N."/>
            <person name="Campin R."/>
            <person name="Mcatee P."/>
            <person name="Drummond R."/>
            <person name="Espley R."/>
            <person name="Ireland H."/>
            <person name="Wu R."/>
            <person name="Atkinson R."/>
            <person name="Karunairetnam S."/>
            <person name="Bulley S."/>
            <person name="Chunkath S."/>
            <person name="Hanley Z."/>
            <person name="Storey R."/>
            <person name="Thrimawithana A."/>
            <person name="Thomson S."/>
            <person name="David C."/>
            <person name="Testolin R."/>
        </authorList>
    </citation>
    <scope>NUCLEOTIDE SEQUENCE [LARGE SCALE GENOMIC DNA]</scope>
    <source>
        <strain evidence="3">cv. Red5</strain>
        <tissue evidence="2">Young leaf</tissue>
    </source>
</reference>